<feature type="non-terminal residue" evidence="7">
    <location>
        <position position="1"/>
    </location>
</feature>
<reference evidence="7" key="1">
    <citation type="journal article" date="2018" name="PLoS Negl. Trop. Dis.">
        <title>Sialome diversity of ticks revealed by RNAseq of single tick salivary glands.</title>
        <authorList>
            <person name="Perner J."/>
            <person name="Kropackova S."/>
            <person name="Kopacek P."/>
            <person name="Ribeiro J.M."/>
        </authorList>
    </citation>
    <scope>NUCLEOTIDE SEQUENCE</scope>
    <source>
        <strain evidence="7">Siblings of single egg batch collected in Ceske Budejovice</strain>
        <tissue evidence="7">Salivary glands</tissue>
    </source>
</reference>
<organism evidence="7">
    <name type="scientific">Ixodes ricinus</name>
    <name type="common">Common tick</name>
    <name type="synonym">Acarus ricinus</name>
    <dbReference type="NCBI Taxonomy" id="34613"/>
    <lineage>
        <taxon>Eukaryota</taxon>
        <taxon>Metazoa</taxon>
        <taxon>Ecdysozoa</taxon>
        <taxon>Arthropoda</taxon>
        <taxon>Chelicerata</taxon>
        <taxon>Arachnida</taxon>
        <taxon>Acari</taxon>
        <taxon>Parasitiformes</taxon>
        <taxon>Ixodida</taxon>
        <taxon>Ixodoidea</taxon>
        <taxon>Ixodidae</taxon>
        <taxon>Ixodinae</taxon>
        <taxon>Ixodes</taxon>
    </lineage>
</organism>
<evidence type="ECO:0000259" key="6">
    <source>
        <dbReference type="PROSITE" id="PS50215"/>
    </source>
</evidence>
<dbReference type="InterPro" id="IPR024079">
    <property type="entry name" value="MetalloPept_cat_dom_sf"/>
</dbReference>
<feature type="domain" description="Peptidase M12B" evidence="6">
    <location>
        <begin position="165"/>
        <end position="384"/>
    </location>
</feature>
<dbReference type="Gene3D" id="3.40.390.10">
    <property type="entry name" value="Collagenase (Catalytic Domain)"/>
    <property type="match status" value="1"/>
</dbReference>
<keyword evidence="5" id="KW-0479">Metal-binding</keyword>
<evidence type="ECO:0000256" key="5">
    <source>
        <dbReference type="PROSITE-ProRule" id="PRU00276"/>
    </source>
</evidence>
<dbReference type="Gene3D" id="3.40.1620.60">
    <property type="match status" value="1"/>
</dbReference>
<evidence type="ECO:0000256" key="1">
    <source>
        <dbReference type="ARBA" id="ARBA00022670"/>
    </source>
</evidence>
<dbReference type="SUPFAM" id="SSF55486">
    <property type="entry name" value="Metalloproteases ('zincins'), catalytic domain"/>
    <property type="match status" value="1"/>
</dbReference>
<sequence length="467" mass="51826">ILVFTAFVKPAATDYVSEELVFPKVIQERIASSEKVVSIKPGIFLNLVKSHILADQLILTDSEDDALVHTIINGTKAEENLYHDKYKGSSLFLHQAGDAVYLKGMLTPEWQIEPSITEERSTNNGVAHQVTKIPEARLYCNQIAAEANHIHHNVVTESRQLPQLVTPEVYVISDSRHNQAFTHSDLVAYMAVLFNAVNLRFASISKPFVRLRLVGIQRGRPQTEIYMKKHLGHTLDTESLQRLRNYVNYGYVHGNPDMVYLMTGRKIATLKNGRMTTRVSGLAYVGGLCCSTKVAIGEDIPLSFKGVHIAAHEIAHLLGAVHDGSGPISYIPGHPGAKKCPWTDGYIMSYIDGGRNNFRFSVCTNEQIRILLRNRDERCIGLSSEQDLTSISSKLPGQTISGSAFCEVNYPSWEDVKYRVLPGMEKKCLFYCCGPTDENGAAVCRQHPALDGMSCEKGKICKNGICT</sequence>
<dbReference type="InterPro" id="IPR001590">
    <property type="entry name" value="Peptidase_M12B"/>
</dbReference>
<feature type="active site" evidence="5">
    <location>
        <position position="313"/>
    </location>
</feature>
<dbReference type="PANTHER" id="PTHR11905">
    <property type="entry name" value="ADAM A DISINTEGRIN AND METALLOPROTEASE DOMAIN"/>
    <property type="match status" value="1"/>
</dbReference>
<dbReference type="AlphaFoldDB" id="A0A147BFH8"/>
<dbReference type="CDD" id="cd04272">
    <property type="entry name" value="ZnMc_salivary_gland_MPs"/>
    <property type="match status" value="1"/>
</dbReference>
<comment type="caution">
    <text evidence="5">Lacks conserved residue(s) required for the propagation of feature annotation.</text>
</comment>
<keyword evidence="3 5" id="KW-0862">Zinc</keyword>
<keyword evidence="4 7" id="KW-0482">Metalloprotease</keyword>
<feature type="binding site" evidence="5">
    <location>
        <position position="316"/>
    </location>
    <ligand>
        <name>Zn(2+)</name>
        <dbReference type="ChEBI" id="CHEBI:29105"/>
        <note>catalytic</note>
    </ligand>
</feature>
<keyword evidence="2" id="KW-0378">Hydrolase</keyword>
<dbReference type="PANTHER" id="PTHR11905:SF159">
    <property type="entry name" value="ADAM METALLOPROTEASE"/>
    <property type="match status" value="1"/>
</dbReference>
<keyword evidence="1 7" id="KW-0645">Protease</keyword>
<evidence type="ECO:0000256" key="2">
    <source>
        <dbReference type="ARBA" id="ARBA00022801"/>
    </source>
</evidence>
<dbReference type="Pfam" id="PF13582">
    <property type="entry name" value="Reprolysin_3"/>
    <property type="match status" value="1"/>
</dbReference>
<feature type="binding site" evidence="5">
    <location>
        <position position="322"/>
    </location>
    <ligand>
        <name>Zn(2+)</name>
        <dbReference type="ChEBI" id="CHEBI:29105"/>
        <note>catalytic</note>
    </ligand>
</feature>
<dbReference type="InterPro" id="IPR034030">
    <property type="entry name" value="ZnMc_salivary_gland_MPs"/>
</dbReference>
<evidence type="ECO:0000256" key="4">
    <source>
        <dbReference type="ARBA" id="ARBA00023049"/>
    </source>
</evidence>
<feature type="binding site" evidence="5">
    <location>
        <position position="312"/>
    </location>
    <ligand>
        <name>Zn(2+)</name>
        <dbReference type="ChEBI" id="CHEBI:29105"/>
        <note>catalytic</note>
    </ligand>
</feature>
<dbReference type="GO" id="GO:0004222">
    <property type="term" value="F:metalloendopeptidase activity"/>
    <property type="evidence" value="ECO:0007669"/>
    <property type="project" value="InterPro"/>
</dbReference>
<evidence type="ECO:0000313" key="7">
    <source>
        <dbReference type="EMBL" id="JAR89511.1"/>
    </source>
</evidence>
<dbReference type="GO" id="GO:0006509">
    <property type="term" value="P:membrane protein ectodomain proteolysis"/>
    <property type="evidence" value="ECO:0007669"/>
    <property type="project" value="TreeGrafter"/>
</dbReference>
<proteinExistence type="predicted"/>
<dbReference type="GO" id="GO:0046872">
    <property type="term" value="F:metal ion binding"/>
    <property type="evidence" value="ECO:0007669"/>
    <property type="project" value="UniProtKB-KW"/>
</dbReference>
<protein>
    <submittedName>
        <fullName evidence="7">Putative secreted metalloprotease</fullName>
    </submittedName>
</protein>
<dbReference type="EMBL" id="GEGO01005893">
    <property type="protein sequence ID" value="JAR89511.1"/>
    <property type="molecule type" value="Transcribed_RNA"/>
</dbReference>
<name>A0A147BFH8_IXORI</name>
<evidence type="ECO:0000256" key="3">
    <source>
        <dbReference type="ARBA" id="ARBA00022833"/>
    </source>
</evidence>
<dbReference type="PROSITE" id="PS50215">
    <property type="entry name" value="ADAM_MEPRO"/>
    <property type="match status" value="1"/>
</dbReference>
<accession>A0A147BFH8</accession>